<dbReference type="Pfam" id="PF03732">
    <property type="entry name" value="Retrotrans_gag"/>
    <property type="match status" value="1"/>
</dbReference>
<proteinExistence type="predicted"/>
<feature type="compositionally biased region" description="Polar residues" evidence="2">
    <location>
        <begin position="296"/>
        <end position="322"/>
    </location>
</feature>
<name>A0A409WUS3_PSICY</name>
<dbReference type="InterPro" id="IPR032567">
    <property type="entry name" value="RTL1-rel"/>
</dbReference>
<keyword evidence="5" id="KW-1185">Reference proteome</keyword>
<evidence type="ECO:0000256" key="1">
    <source>
        <dbReference type="PROSITE-ProRule" id="PRU00047"/>
    </source>
</evidence>
<sequence>MSHNPAFTNSFEILPEFSASTAEHQQQAGQAPYVNNPGPSGNPGPEDERSFLWKAIFGLGQNLDTFANRQSQEAMESHNAFQAIAQQLQQLSLNHAQPTPAVLSTGSSTIPRVREPRKFDGQAQSVDPFVREINNSLVLQCRAFTSDHDKSLYFGFHLEDGSPSAWYTSVEKYHPELLDNFKAFLNAFKKHFEDSDRYATALAKLRKLKQDSSAATYASRFRELVWELDLMDQTTIQMFYDGLKDTVKDAITITTVNDAPTTFDDYVKMVISIDNKLHRRLLERRGGPVKSIFDKSPSSVSRPNLPSSTISSHPVASSSTNSDVVPMEIDVMKRGPITEAERKRCTELHLCYYCGKGDHAVQNCPNMSEYAKKNFKGKGKATPSGKA</sequence>
<comment type="caution">
    <text evidence="4">The sequence shown here is derived from an EMBL/GenBank/DDBJ whole genome shotgun (WGS) entry which is preliminary data.</text>
</comment>
<evidence type="ECO:0000313" key="5">
    <source>
        <dbReference type="Proteomes" id="UP000283269"/>
    </source>
</evidence>
<dbReference type="GO" id="GO:0008270">
    <property type="term" value="F:zinc ion binding"/>
    <property type="evidence" value="ECO:0007669"/>
    <property type="project" value="UniProtKB-KW"/>
</dbReference>
<dbReference type="EMBL" id="NHYD01003154">
    <property type="protein sequence ID" value="PPQ82274.1"/>
    <property type="molecule type" value="Genomic_DNA"/>
</dbReference>
<organism evidence="4 5">
    <name type="scientific">Psilocybe cyanescens</name>
    <dbReference type="NCBI Taxonomy" id="93625"/>
    <lineage>
        <taxon>Eukaryota</taxon>
        <taxon>Fungi</taxon>
        <taxon>Dikarya</taxon>
        <taxon>Basidiomycota</taxon>
        <taxon>Agaricomycotina</taxon>
        <taxon>Agaricomycetes</taxon>
        <taxon>Agaricomycetidae</taxon>
        <taxon>Agaricales</taxon>
        <taxon>Agaricineae</taxon>
        <taxon>Strophariaceae</taxon>
        <taxon>Psilocybe</taxon>
    </lineage>
</organism>
<dbReference type="PANTHER" id="PTHR15503">
    <property type="entry name" value="LDOC1 RELATED"/>
    <property type="match status" value="1"/>
</dbReference>
<feature type="domain" description="CCHC-type" evidence="3">
    <location>
        <begin position="351"/>
        <end position="366"/>
    </location>
</feature>
<dbReference type="AlphaFoldDB" id="A0A409WUS3"/>
<gene>
    <name evidence="4" type="ORF">CVT25_008421</name>
</gene>
<dbReference type="STRING" id="93625.A0A409WUS3"/>
<keyword evidence="1" id="KW-0863">Zinc-finger</keyword>
<accession>A0A409WUS3</accession>
<dbReference type="InParanoid" id="A0A409WUS3"/>
<keyword evidence="1" id="KW-0479">Metal-binding</keyword>
<feature type="region of interest" description="Disordered" evidence="2">
    <location>
        <begin position="292"/>
        <end position="322"/>
    </location>
</feature>
<dbReference type="Proteomes" id="UP000283269">
    <property type="component" value="Unassembled WGS sequence"/>
</dbReference>
<dbReference type="PANTHER" id="PTHR15503:SF22">
    <property type="entry name" value="TRANSPOSON TY3-I GAG POLYPROTEIN"/>
    <property type="match status" value="1"/>
</dbReference>
<evidence type="ECO:0000256" key="2">
    <source>
        <dbReference type="SAM" id="MobiDB-lite"/>
    </source>
</evidence>
<dbReference type="InterPro" id="IPR001878">
    <property type="entry name" value="Znf_CCHC"/>
</dbReference>
<evidence type="ECO:0000259" key="3">
    <source>
        <dbReference type="PROSITE" id="PS50158"/>
    </source>
</evidence>
<dbReference type="GO" id="GO:0003676">
    <property type="term" value="F:nucleic acid binding"/>
    <property type="evidence" value="ECO:0007669"/>
    <property type="project" value="InterPro"/>
</dbReference>
<feature type="region of interest" description="Disordered" evidence="2">
    <location>
        <begin position="20"/>
        <end position="48"/>
    </location>
</feature>
<feature type="compositionally biased region" description="Polar residues" evidence="2">
    <location>
        <begin position="20"/>
        <end position="29"/>
    </location>
</feature>
<evidence type="ECO:0000313" key="4">
    <source>
        <dbReference type="EMBL" id="PPQ82274.1"/>
    </source>
</evidence>
<keyword evidence="1" id="KW-0862">Zinc</keyword>
<protein>
    <recommendedName>
        <fullName evidence="3">CCHC-type domain-containing protein</fullName>
    </recommendedName>
</protein>
<dbReference type="OrthoDB" id="5582182at2759"/>
<dbReference type="PROSITE" id="PS50158">
    <property type="entry name" value="ZF_CCHC"/>
    <property type="match status" value="1"/>
</dbReference>
<reference evidence="4 5" key="1">
    <citation type="journal article" date="2018" name="Evol. Lett.">
        <title>Horizontal gene cluster transfer increased hallucinogenic mushroom diversity.</title>
        <authorList>
            <person name="Reynolds H.T."/>
            <person name="Vijayakumar V."/>
            <person name="Gluck-Thaler E."/>
            <person name="Korotkin H.B."/>
            <person name="Matheny P.B."/>
            <person name="Slot J.C."/>
        </authorList>
    </citation>
    <scope>NUCLEOTIDE SEQUENCE [LARGE SCALE GENOMIC DNA]</scope>
    <source>
        <strain evidence="4 5">2631</strain>
    </source>
</reference>
<dbReference type="InterPro" id="IPR005162">
    <property type="entry name" value="Retrotrans_gag_dom"/>
</dbReference>